<dbReference type="OrthoDB" id="5799061at2759"/>
<evidence type="ECO:0008006" key="3">
    <source>
        <dbReference type="Google" id="ProtNLM"/>
    </source>
</evidence>
<dbReference type="RefSeq" id="XP_003150262.1">
    <property type="nucleotide sequence ID" value="XM_003150214.1"/>
</dbReference>
<evidence type="ECO:0000256" key="1">
    <source>
        <dbReference type="SAM" id="MobiDB-lite"/>
    </source>
</evidence>
<accession>A0A1S0TI62</accession>
<gene>
    <name evidence="2" type="ORF">LOAG_14721</name>
</gene>
<feature type="region of interest" description="Disordered" evidence="1">
    <location>
        <begin position="118"/>
        <end position="137"/>
    </location>
</feature>
<feature type="compositionally biased region" description="Basic and acidic residues" evidence="1">
    <location>
        <begin position="125"/>
        <end position="137"/>
    </location>
</feature>
<dbReference type="AlphaFoldDB" id="A0A1S0TI62"/>
<organism evidence="2">
    <name type="scientific">Loa loa</name>
    <name type="common">Eye worm</name>
    <name type="synonym">Filaria loa</name>
    <dbReference type="NCBI Taxonomy" id="7209"/>
    <lineage>
        <taxon>Eukaryota</taxon>
        <taxon>Metazoa</taxon>
        <taxon>Ecdysozoa</taxon>
        <taxon>Nematoda</taxon>
        <taxon>Chromadorea</taxon>
        <taxon>Rhabditida</taxon>
        <taxon>Spirurina</taxon>
        <taxon>Spiruromorpha</taxon>
        <taxon>Filarioidea</taxon>
        <taxon>Onchocercidae</taxon>
        <taxon>Loa</taxon>
    </lineage>
</organism>
<reference evidence="2" key="1">
    <citation type="submission" date="2012-04" db="EMBL/GenBank/DDBJ databases">
        <title>The Genome Sequence of Loa loa.</title>
        <authorList>
            <consortium name="The Broad Institute Genome Sequencing Platform"/>
            <consortium name="Broad Institute Genome Sequencing Center for Infectious Disease"/>
            <person name="Nutman T.B."/>
            <person name="Fink D.L."/>
            <person name="Russ C."/>
            <person name="Young S."/>
            <person name="Zeng Q."/>
            <person name="Gargeya S."/>
            <person name="Alvarado L."/>
            <person name="Berlin A."/>
            <person name="Chapman S.B."/>
            <person name="Chen Z."/>
            <person name="Freedman E."/>
            <person name="Gellesch M."/>
            <person name="Goldberg J."/>
            <person name="Griggs A."/>
            <person name="Gujja S."/>
            <person name="Heilman E.R."/>
            <person name="Heiman D."/>
            <person name="Howarth C."/>
            <person name="Mehta T."/>
            <person name="Neiman D."/>
            <person name="Pearson M."/>
            <person name="Roberts A."/>
            <person name="Saif S."/>
            <person name="Shea T."/>
            <person name="Shenoy N."/>
            <person name="Sisk P."/>
            <person name="Stolte C."/>
            <person name="Sykes S."/>
            <person name="White J."/>
            <person name="Yandava C."/>
            <person name="Haas B."/>
            <person name="Henn M.R."/>
            <person name="Nusbaum C."/>
            <person name="Birren B."/>
        </authorList>
    </citation>
    <scope>NUCLEOTIDE SEQUENCE [LARGE SCALE GENOMIC DNA]</scope>
</reference>
<dbReference type="InParanoid" id="A0A1S0TI62"/>
<protein>
    <recommendedName>
        <fullName evidence="3">Activin_recp domain-containing protein</fullName>
    </recommendedName>
</protein>
<evidence type="ECO:0000313" key="2">
    <source>
        <dbReference type="EMBL" id="EFO13807.1"/>
    </source>
</evidence>
<dbReference type="EMBL" id="JH712100">
    <property type="protein sequence ID" value="EFO13807.1"/>
    <property type="molecule type" value="Genomic_DNA"/>
</dbReference>
<dbReference type="OMA" id="YCFFLED"/>
<sequence length="137" mass="15943">MISATVSLLCYSSYYQQQYDECDNGNYCFFLEDYSMHNPINTQNHTRGCEQRGHCKTLVENLSGKILTKYGLTHKCGTFMTTATTFADLCCCNYDWCNRLKFNELPIVMDGKKNECNDKDEEEGMKENEKKYSTIHF</sequence>
<dbReference type="CTD" id="9952202"/>
<proteinExistence type="predicted"/>
<dbReference type="GeneID" id="9952202"/>
<dbReference type="KEGG" id="loa:LOAG_14721"/>
<name>A0A1S0TI62_LOALO</name>